<feature type="compositionally biased region" description="Polar residues" evidence="1">
    <location>
        <begin position="199"/>
        <end position="208"/>
    </location>
</feature>
<feature type="compositionally biased region" description="Basic and acidic residues" evidence="1">
    <location>
        <begin position="295"/>
        <end position="307"/>
    </location>
</feature>
<name>A0AA36HNP4_9DINO</name>
<feature type="region of interest" description="Disordered" evidence="1">
    <location>
        <begin position="1"/>
        <end position="78"/>
    </location>
</feature>
<comment type="caution">
    <text evidence="2">The sequence shown here is derived from an EMBL/GenBank/DDBJ whole genome shotgun (WGS) entry which is preliminary data.</text>
</comment>
<dbReference type="EMBL" id="CAUJNA010000120">
    <property type="protein sequence ID" value="CAJ1372201.1"/>
    <property type="molecule type" value="Genomic_DNA"/>
</dbReference>
<protein>
    <submittedName>
        <fullName evidence="2">Uncharacterized protein</fullName>
    </submittedName>
</protein>
<feature type="compositionally biased region" description="Polar residues" evidence="1">
    <location>
        <begin position="650"/>
        <end position="665"/>
    </location>
</feature>
<feature type="compositionally biased region" description="Basic and acidic residues" evidence="1">
    <location>
        <begin position="229"/>
        <end position="243"/>
    </location>
</feature>
<feature type="compositionally biased region" description="Basic and acidic residues" evidence="1">
    <location>
        <begin position="21"/>
        <end position="30"/>
    </location>
</feature>
<reference evidence="2" key="1">
    <citation type="submission" date="2023-08" db="EMBL/GenBank/DDBJ databases">
        <authorList>
            <person name="Chen Y."/>
            <person name="Shah S."/>
            <person name="Dougan E. K."/>
            <person name="Thang M."/>
            <person name="Chan C."/>
        </authorList>
    </citation>
    <scope>NUCLEOTIDE SEQUENCE</scope>
</reference>
<organism evidence="2 3">
    <name type="scientific">Effrenium voratum</name>
    <dbReference type="NCBI Taxonomy" id="2562239"/>
    <lineage>
        <taxon>Eukaryota</taxon>
        <taxon>Sar</taxon>
        <taxon>Alveolata</taxon>
        <taxon>Dinophyceae</taxon>
        <taxon>Suessiales</taxon>
        <taxon>Symbiodiniaceae</taxon>
        <taxon>Effrenium</taxon>
    </lineage>
</organism>
<feature type="region of interest" description="Disordered" evidence="1">
    <location>
        <begin position="156"/>
        <end position="709"/>
    </location>
</feature>
<evidence type="ECO:0000256" key="1">
    <source>
        <dbReference type="SAM" id="MobiDB-lite"/>
    </source>
</evidence>
<sequence length="944" mass="101182">MKLPPAESTALAQRRPGGQGHIHEEPERGFSRPVLPRSATVASPERSGARGGRGNLLAGWGHEPLGEPSEWKRSGGNVNNGQLAETLIQQQVSLLEAELLREAAMGRDVDIQEQLERFELKMRMALAQRTVEGTDERTWHMEAEEQQQWRLQNLQRAGEGEDRHKQPAAAHPIPMTSGRSGASPGSDFQRHRAVRKTSGRSGSASPGSDFQRHRAIRKSGVDPTSAGRESSRVRDIPGAETERVAGNANGQPITSPRTSPRSDAGQESSFSLPSGTETERHAGDAARQPIIDQRTSPRSDAGEERSLSRQQSGVRDVPASTEAERDAGNAGRQPIIGQRTFPRSDAGEERSLSRQHSGVRDVPAGTETERDAGNAGRQPIIGQRTSPRSAAGEERTFSREQSGVRDVPAGTEAERDAGNAGRQPIVGQRMSPRSVAGEERSLSREQSGVRDVPAGTEAERDAGNSGRQPSIGQRTSPRSDAGEERSFSREQSGVRDVPAGTETERDAGSAGRQPIIGQRTFPRSDAGEERSLSREQTAGTEAERDAGNAGRQPIIGQRTSPRSDAGEERSFSREQSGVRDVPAGTEAERDAGNAGRQPIIGQRTSPRSDAGEECSFLREQSGVRAVPAGTETERDAGNAGEEPIVGLRTSPRSDAGQESNFSREQSGVRDVPAGAETERDVGDIVHRSLEGPRLGDSEGDGGAVRRQPSFSTEGGIQAALVPLSGPDPTSPAPARPEVAEIQGLLEDIAQLRSDARRRQGVLEQGTEELARLKLLISLGTDRRRCHRCDLAICSLRCLLRSLAQVFHALDMPDWELLSEVAKILTSVAHVDAHLAELAMWLGKDWAASRLRGAAGQVRWHSVIARHGVGAGSLSDAAHAVRTQQSAVADDHCHGASRMQGDTKAAEAFDEHAVRRFLADGDISALCNLCGKDVSLDVMSGNCGC</sequence>
<feature type="compositionally biased region" description="Polar residues" evidence="1">
    <location>
        <begin position="465"/>
        <end position="478"/>
    </location>
</feature>
<feature type="compositionally biased region" description="Basic and acidic residues" evidence="1">
    <location>
        <begin position="676"/>
        <end position="696"/>
    </location>
</feature>
<keyword evidence="3" id="KW-1185">Reference proteome</keyword>
<dbReference type="AlphaFoldDB" id="A0AA36HNP4"/>
<feature type="compositionally biased region" description="Polar residues" evidence="1">
    <location>
        <begin position="248"/>
        <end position="276"/>
    </location>
</feature>
<evidence type="ECO:0000313" key="2">
    <source>
        <dbReference type="EMBL" id="CAJ1372201.1"/>
    </source>
</evidence>
<dbReference type="Proteomes" id="UP001178507">
    <property type="component" value="Unassembled WGS sequence"/>
</dbReference>
<proteinExistence type="predicted"/>
<evidence type="ECO:0000313" key="3">
    <source>
        <dbReference type="Proteomes" id="UP001178507"/>
    </source>
</evidence>
<accession>A0AA36HNP4</accession>
<gene>
    <name evidence="2" type="ORF">EVOR1521_LOCUS2331</name>
</gene>